<reference evidence="2 3" key="1">
    <citation type="submission" date="2023-04" db="EMBL/GenBank/DDBJ databases">
        <title>Marinobulbifer ophiurae gen. nov., sp. Nov., isolate from tissue of brittle star Ophioplocus japonicus.</title>
        <authorList>
            <person name="Kawano K."/>
            <person name="Sawayama S."/>
            <person name="Nakagawa S."/>
        </authorList>
    </citation>
    <scope>NUCLEOTIDE SEQUENCE [LARGE SCALE GENOMIC DNA]</scope>
    <source>
        <strain evidence="2 3">NKW57</strain>
    </source>
</reference>
<dbReference type="NCBIfam" id="TIGR04219">
    <property type="entry name" value="OMP_w_GlyGly"/>
    <property type="match status" value="1"/>
</dbReference>
<accession>A0ABQ6LZJ8</accession>
<dbReference type="RefSeq" id="WP_285764081.1">
    <property type="nucleotide sequence ID" value="NZ_BSYJ01000003.1"/>
</dbReference>
<gene>
    <name evidence="2" type="ORF">MNKW57_17760</name>
</gene>
<feature type="signal peptide" evidence="1">
    <location>
        <begin position="1"/>
        <end position="19"/>
    </location>
</feature>
<keyword evidence="1" id="KW-0732">Signal</keyword>
<sequence length="247" mass="26574">MKKITSAIALTIAASTAQADTIFGVHANAGAWQPEISGDVGVDQVDTDELAFADENATVLQLAVEHPVPGLPNIMVGQTALSTDGTSTLSQDYMFGDETFTADTEVNTEIDLTHTDLTLYYEVLDNWVNLDIGFAARQYKGELYVESVDLAESELIELDGVLPMAYLMARFDLPLTGLSLIAQGSGIGYNGDTLTDATAKLRWDFVPAIDFAIEAGYRAMSLKTEELDVLNANIDVSGPYIGLSLHL</sequence>
<keyword evidence="3" id="KW-1185">Reference proteome</keyword>
<protein>
    <submittedName>
        <fullName evidence="2">TIGR04219 family outer membrane beta-barrel protein</fullName>
    </submittedName>
</protein>
<comment type="caution">
    <text evidence="2">The sequence shown here is derived from an EMBL/GenBank/DDBJ whole genome shotgun (WGS) entry which is preliminary data.</text>
</comment>
<evidence type="ECO:0000313" key="2">
    <source>
        <dbReference type="EMBL" id="GMG87455.1"/>
    </source>
</evidence>
<name>A0ABQ6LZJ8_9GAMM</name>
<organism evidence="2 3">
    <name type="scientific">Biformimicrobium ophioploci</name>
    <dbReference type="NCBI Taxonomy" id="3036711"/>
    <lineage>
        <taxon>Bacteria</taxon>
        <taxon>Pseudomonadati</taxon>
        <taxon>Pseudomonadota</taxon>
        <taxon>Gammaproteobacteria</taxon>
        <taxon>Cellvibrionales</taxon>
        <taxon>Microbulbiferaceae</taxon>
        <taxon>Biformimicrobium</taxon>
    </lineage>
</organism>
<evidence type="ECO:0000313" key="3">
    <source>
        <dbReference type="Proteomes" id="UP001224392"/>
    </source>
</evidence>
<dbReference type="Proteomes" id="UP001224392">
    <property type="component" value="Unassembled WGS sequence"/>
</dbReference>
<dbReference type="EMBL" id="BSYJ01000003">
    <property type="protein sequence ID" value="GMG87455.1"/>
    <property type="molecule type" value="Genomic_DNA"/>
</dbReference>
<feature type="chain" id="PRO_5046026985" evidence="1">
    <location>
        <begin position="20"/>
        <end position="247"/>
    </location>
</feature>
<evidence type="ECO:0000256" key="1">
    <source>
        <dbReference type="SAM" id="SignalP"/>
    </source>
</evidence>
<dbReference type="InterPro" id="IPR026387">
    <property type="entry name" value="OMP_w_GlyGly"/>
</dbReference>
<proteinExistence type="predicted"/>